<sequence>MSWAEGILCEGRSRDRVDQREEFPVVTGGFRVKELLTDFRRRFLMHVTGGRFGTLPTPEQLRREFECRRVVSLPNVPDLASRLTSD</sequence>
<gene>
    <name evidence="1" type="ORF">UU29_C0002G0027</name>
</gene>
<name>A0A0G0U3T5_9BACT</name>
<evidence type="ECO:0000313" key="1">
    <source>
        <dbReference type="EMBL" id="KKR83714.1"/>
    </source>
</evidence>
<evidence type="ECO:0000313" key="2">
    <source>
        <dbReference type="Proteomes" id="UP000034601"/>
    </source>
</evidence>
<dbReference type="AlphaFoldDB" id="A0A0G0U3T5"/>
<protein>
    <submittedName>
        <fullName evidence="1">Uncharacterized protein</fullName>
    </submittedName>
</protein>
<proteinExistence type="predicted"/>
<accession>A0A0G0U3T5</accession>
<dbReference type="EMBL" id="LCAB01000002">
    <property type="protein sequence ID" value="KKR83714.1"/>
    <property type="molecule type" value="Genomic_DNA"/>
</dbReference>
<reference evidence="1 2" key="1">
    <citation type="journal article" date="2015" name="Nature">
        <title>rRNA introns, odd ribosomes, and small enigmatic genomes across a large radiation of phyla.</title>
        <authorList>
            <person name="Brown C.T."/>
            <person name="Hug L.A."/>
            <person name="Thomas B.C."/>
            <person name="Sharon I."/>
            <person name="Castelle C.J."/>
            <person name="Singh A."/>
            <person name="Wilkins M.J."/>
            <person name="Williams K.H."/>
            <person name="Banfield J.F."/>
        </authorList>
    </citation>
    <scope>NUCLEOTIDE SEQUENCE [LARGE SCALE GENOMIC DNA]</scope>
</reference>
<comment type="caution">
    <text evidence="1">The sequence shown here is derived from an EMBL/GenBank/DDBJ whole genome shotgun (WGS) entry which is preliminary data.</text>
</comment>
<organism evidence="1 2">
    <name type="scientific">Candidatus Daviesbacteria bacterium GW2011_GWA2_40_9</name>
    <dbReference type="NCBI Taxonomy" id="1618424"/>
    <lineage>
        <taxon>Bacteria</taxon>
        <taxon>Candidatus Daviesiibacteriota</taxon>
    </lineage>
</organism>
<dbReference type="Proteomes" id="UP000034601">
    <property type="component" value="Unassembled WGS sequence"/>
</dbReference>